<dbReference type="CDD" id="cd00066">
    <property type="entry name" value="G-alpha"/>
    <property type="match status" value="1"/>
</dbReference>
<dbReference type="GO" id="GO:0000750">
    <property type="term" value="P:pheromone-dependent signal transduction involved in conjugation with cellular fusion"/>
    <property type="evidence" value="ECO:0007669"/>
    <property type="project" value="TreeGrafter"/>
</dbReference>
<name>A0A1E4RYL0_CYBJN</name>
<feature type="binding site" evidence="14">
    <location>
        <begin position="369"/>
        <end position="372"/>
    </location>
    <ligand>
        <name>GTP</name>
        <dbReference type="ChEBI" id="CHEBI:37565"/>
    </ligand>
</feature>
<reference evidence="17 18" key="1">
    <citation type="journal article" date="2016" name="Proc. Natl. Acad. Sci. U.S.A.">
        <title>Comparative genomics of biotechnologically important yeasts.</title>
        <authorList>
            <person name="Riley R."/>
            <person name="Haridas S."/>
            <person name="Wolfe K.H."/>
            <person name="Lopes M.R."/>
            <person name="Hittinger C.T."/>
            <person name="Goeker M."/>
            <person name="Salamov A.A."/>
            <person name="Wisecaver J.H."/>
            <person name="Long T.M."/>
            <person name="Calvey C.H."/>
            <person name="Aerts A.L."/>
            <person name="Barry K.W."/>
            <person name="Choi C."/>
            <person name="Clum A."/>
            <person name="Coughlan A.Y."/>
            <person name="Deshpande S."/>
            <person name="Douglass A.P."/>
            <person name="Hanson S.J."/>
            <person name="Klenk H.-P."/>
            <person name="LaButti K.M."/>
            <person name="Lapidus A."/>
            <person name="Lindquist E.A."/>
            <person name="Lipzen A.M."/>
            <person name="Meier-Kolthoff J.P."/>
            <person name="Ohm R.A."/>
            <person name="Otillar R.P."/>
            <person name="Pangilinan J.L."/>
            <person name="Peng Y."/>
            <person name="Rokas A."/>
            <person name="Rosa C.A."/>
            <person name="Scheuner C."/>
            <person name="Sibirny A.A."/>
            <person name="Slot J.C."/>
            <person name="Stielow J.B."/>
            <person name="Sun H."/>
            <person name="Kurtzman C.P."/>
            <person name="Blackwell M."/>
            <person name="Grigoriev I.V."/>
            <person name="Jeffries T.W."/>
        </authorList>
    </citation>
    <scope>NUCLEOTIDE SEQUENCE [LARGE SCALE GENOMIC DNA]</scope>
    <source>
        <strain evidence="18">ATCC 18201 / CBS 1600 / BCRC 20928 / JCM 3617 / NBRC 0987 / NRRL Y-1542</strain>
    </source>
</reference>
<dbReference type="SMART" id="SM00275">
    <property type="entry name" value="G_alpha"/>
    <property type="match status" value="1"/>
</dbReference>
<dbReference type="InterPro" id="IPR002975">
    <property type="entry name" value="Fungi_Gprotein_alpha"/>
</dbReference>
<evidence type="ECO:0000256" key="8">
    <source>
        <dbReference type="ARBA" id="ARBA00023134"/>
    </source>
</evidence>
<accession>A0A1E4RYL0</accession>
<dbReference type="GO" id="GO:0003924">
    <property type="term" value="F:GTPase activity"/>
    <property type="evidence" value="ECO:0007669"/>
    <property type="project" value="InterPro"/>
</dbReference>
<dbReference type="Gene3D" id="3.40.50.300">
    <property type="entry name" value="P-loop containing nucleotide triphosphate hydrolases"/>
    <property type="match status" value="2"/>
</dbReference>
<dbReference type="GO" id="GO:0001664">
    <property type="term" value="F:G protein-coupled receptor binding"/>
    <property type="evidence" value="ECO:0007669"/>
    <property type="project" value="InterPro"/>
</dbReference>
<organism evidence="17 18">
    <name type="scientific">Cyberlindnera jadinii (strain ATCC 18201 / CBS 1600 / BCRC 20928 / JCM 3617 / NBRC 0987 / NRRL Y-1542)</name>
    <name type="common">Torula yeast</name>
    <name type="synonym">Candida utilis</name>
    <dbReference type="NCBI Taxonomy" id="983966"/>
    <lineage>
        <taxon>Eukaryota</taxon>
        <taxon>Fungi</taxon>
        <taxon>Dikarya</taxon>
        <taxon>Ascomycota</taxon>
        <taxon>Saccharomycotina</taxon>
        <taxon>Saccharomycetes</taxon>
        <taxon>Phaffomycetales</taxon>
        <taxon>Phaffomycetaceae</taxon>
        <taxon>Cyberlindnera</taxon>
    </lineage>
</organism>
<evidence type="ECO:0000256" key="4">
    <source>
        <dbReference type="ARBA" id="ARBA00022723"/>
    </source>
</evidence>
<evidence type="ECO:0000256" key="10">
    <source>
        <dbReference type="ARBA" id="ARBA00023224"/>
    </source>
</evidence>
<protein>
    <recommendedName>
        <fullName evidence="12">Guanine nucleotide-binding protein alpha-1 subunit</fullName>
    </recommendedName>
    <alternativeName>
        <fullName evidence="13">GP1-alpha</fullName>
    </alternativeName>
</protein>
<proteinExistence type="predicted"/>
<dbReference type="PRINTS" id="PR01241">
    <property type="entry name" value="GPROTEINAFNG"/>
</dbReference>
<evidence type="ECO:0000313" key="18">
    <source>
        <dbReference type="Proteomes" id="UP000094389"/>
    </source>
</evidence>
<keyword evidence="8 14" id="KW-0342">GTP-binding</keyword>
<evidence type="ECO:0000313" key="17">
    <source>
        <dbReference type="EMBL" id="ODV72155.1"/>
    </source>
</evidence>
<dbReference type="AlphaFoldDB" id="A0A1E4RYL0"/>
<dbReference type="InterPro" id="IPR027417">
    <property type="entry name" value="P-loop_NTPase"/>
</dbReference>
<comment type="cofactor">
    <cofactor evidence="1">
        <name>Mg(2+)</name>
        <dbReference type="ChEBI" id="CHEBI:18420"/>
    </cofactor>
</comment>
<feature type="binding site" evidence="14">
    <location>
        <begin position="300"/>
        <end position="304"/>
    </location>
    <ligand>
        <name>GTP</name>
        <dbReference type="ChEBI" id="CHEBI:37565"/>
    </ligand>
</feature>
<dbReference type="GO" id="GO:0046872">
    <property type="term" value="F:metal ion binding"/>
    <property type="evidence" value="ECO:0007669"/>
    <property type="project" value="UniProtKB-KW"/>
</dbReference>
<keyword evidence="2" id="KW-0589">Pheromone response</keyword>
<dbReference type="FunFam" id="3.40.50.300:FF:000692">
    <property type="entry name" value="Guanine nucleotide-binding protein subunit alpha"/>
    <property type="match status" value="1"/>
</dbReference>
<gene>
    <name evidence="17" type="ORF">CYBJADRAFT_168832</name>
</gene>
<evidence type="ECO:0000256" key="12">
    <source>
        <dbReference type="ARBA" id="ARBA00074745"/>
    </source>
</evidence>
<dbReference type="OMA" id="QVIWADA"/>
<keyword evidence="4 15" id="KW-0479">Metal-binding</keyword>
<dbReference type="OrthoDB" id="5817230at2759"/>
<dbReference type="Proteomes" id="UP000094389">
    <property type="component" value="Unassembled WGS sequence"/>
</dbReference>
<evidence type="ECO:0000256" key="13">
    <source>
        <dbReference type="ARBA" id="ARBA00078004"/>
    </source>
</evidence>
<feature type="binding site" evidence="14">
    <location>
        <begin position="275"/>
        <end position="281"/>
    </location>
    <ligand>
        <name>GTP</name>
        <dbReference type="ChEBI" id="CHEBI:37565"/>
    </ligand>
</feature>
<dbReference type="STRING" id="983966.A0A1E4RYL0"/>
<feature type="binding site" evidence="15">
    <location>
        <position position="54"/>
    </location>
    <ligand>
        <name>Mg(2+)</name>
        <dbReference type="ChEBI" id="CHEBI:18420"/>
    </ligand>
</feature>
<keyword evidence="9" id="KW-0564">Palmitate</keyword>
<keyword evidence="18" id="KW-1185">Reference proteome</keyword>
<evidence type="ECO:0000256" key="2">
    <source>
        <dbReference type="ARBA" id="ARBA00022507"/>
    </source>
</evidence>
<dbReference type="GO" id="GO:0005525">
    <property type="term" value="F:GTP binding"/>
    <property type="evidence" value="ECO:0007669"/>
    <property type="project" value="UniProtKB-KW"/>
</dbReference>
<evidence type="ECO:0000256" key="15">
    <source>
        <dbReference type="PIRSR" id="PIRSR601019-2"/>
    </source>
</evidence>
<keyword evidence="10" id="KW-0807">Transducer</keyword>
<feature type="region of interest" description="Disordered" evidence="16">
    <location>
        <begin position="152"/>
        <end position="181"/>
    </location>
</feature>
<evidence type="ECO:0000256" key="7">
    <source>
        <dbReference type="ARBA" id="ARBA00022842"/>
    </source>
</evidence>
<dbReference type="EMBL" id="KV453936">
    <property type="protein sequence ID" value="ODV72155.1"/>
    <property type="molecule type" value="Genomic_DNA"/>
</dbReference>
<feature type="binding site" evidence="14">
    <location>
        <begin position="50"/>
        <end position="55"/>
    </location>
    <ligand>
        <name>GTP</name>
        <dbReference type="ChEBI" id="CHEBI:37565"/>
    </ligand>
</feature>
<evidence type="ECO:0000256" key="16">
    <source>
        <dbReference type="SAM" id="MobiDB-lite"/>
    </source>
</evidence>
<evidence type="ECO:0000256" key="5">
    <source>
        <dbReference type="ARBA" id="ARBA00022741"/>
    </source>
</evidence>
<evidence type="ECO:0000256" key="1">
    <source>
        <dbReference type="ARBA" id="ARBA00001946"/>
    </source>
</evidence>
<keyword evidence="11" id="KW-0449">Lipoprotein</keyword>
<dbReference type="GeneID" id="30989919"/>
<keyword evidence="6" id="KW-0378">Hydrolase</keyword>
<dbReference type="GO" id="GO:0031683">
    <property type="term" value="F:G-protein beta/gamma-subunit complex binding"/>
    <property type="evidence" value="ECO:0007669"/>
    <property type="project" value="InterPro"/>
</dbReference>
<evidence type="ECO:0000256" key="11">
    <source>
        <dbReference type="ARBA" id="ARBA00023288"/>
    </source>
</evidence>
<dbReference type="PROSITE" id="PS51882">
    <property type="entry name" value="G_ALPHA"/>
    <property type="match status" value="1"/>
</dbReference>
<evidence type="ECO:0000256" key="6">
    <source>
        <dbReference type="ARBA" id="ARBA00022801"/>
    </source>
</evidence>
<dbReference type="InterPro" id="IPR011025">
    <property type="entry name" value="GproteinA_insert"/>
</dbReference>
<feature type="binding site" evidence="14">
    <location>
        <position position="425"/>
    </location>
    <ligand>
        <name>GTP</name>
        <dbReference type="ChEBI" id="CHEBI:37565"/>
    </ligand>
</feature>
<evidence type="ECO:0000256" key="14">
    <source>
        <dbReference type="PIRSR" id="PIRSR601019-1"/>
    </source>
</evidence>
<dbReference type="SUPFAM" id="SSF47895">
    <property type="entry name" value="Transducin (alpha subunit), insertion domain"/>
    <property type="match status" value="1"/>
</dbReference>
<dbReference type="InterPro" id="IPR001019">
    <property type="entry name" value="Gprotein_alpha_su"/>
</dbReference>
<feature type="binding site" evidence="15">
    <location>
        <position position="281"/>
    </location>
    <ligand>
        <name>Mg(2+)</name>
        <dbReference type="ChEBI" id="CHEBI:18420"/>
    </ligand>
</feature>
<dbReference type="FunFam" id="3.40.50.300:FF:000563">
    <property type="entry name" value="Guanine nucleotide-binding protein alpha subunit"/>
    <property type="match status" value="1"/>
</dbReference>
<keyword evidence="5 14" id="KW-0547">Nucleotide-binding</keyword>
<dbReference type="Pfam" id="PF00503">
    <property type="entry name" value="G-alpha"/>
    <property type="match status" value="1"/>
</dbReference>
<keyword evidence="3" id="KW-0519">Myristate</keyword>
<dbReference type="PANTHER" id="PTHR10218:SF302">
    <property type="entry name" value="GUANINE NUCLEOTIDE-BINDING PROTEIN ALPHA-5 SUBUNIT"/>
    <property type="match status" value="1"/>
</dbReference>
<dbReference type="RefSeq" id="XP_020069194.1">
    <property type="nucleotide sequence ID" value="XM_020215523.1"/>
</dbReference>
<keyword evidence="7 15" id="KW-0460">Magnesium</keyword>
<evidence type="ECO:0000256" key="9">
    <source>
        <dbReference type="ARBA" id="ARBA00023139"/>
    </source>
</evidence>
<dbReference type="GO" id="GO:0005737">
    <property type="term" value="C:cytoplasm"/>
    <property type="evidence" value="ECO:0007669"/>
    <property type="project" value="TreeGrafter"/>
</dbReference>
<sequence>MGCTASSESPEEADPFLQSKNMNAVIEKRLQMEKTRENNEVKLLLLGAGESGKSTVLKQMKVLHQNGFTHQERKQYTQVIWADSLQSMRVLIVQARKLQIPLNSDQPGSPLMPYKQSILRVNTLQQVDTGIAGGNSFLKDYAIKYSARSETKRRVQSTGRTGAVWDATPSNSQLENNDSEQQGLSIDELNDTLNGSSVHPGVSAVNSTVLSGGKTSLTKEQIAEAISQLWKNDMGIKQCFNRSNEFQLEGSVSYYFDNIHKFADANYLCTDEDILKGRIKTTGITETNFNIGSAKFKVLDAGGQRSERRKWIHCFQGITAVLFVLAVSEYDQMLFEDERVNRMHEAIMLFDSLCNSRWFHNVPFILFVNKVDLFEQKLKKSPIKNYFPDYNGKPGDVNAGLKYFEDIFSSLNRTKKQLYIHRTCATDTQSMRFVLTATTDMIAQQNLKKSGLL</sequence>
<dbReference type="GO" id="GO:0005834">
    <property type="term" value="C:heterotrimeric G-protein complex"/>
    <property type="evidence" value="ECO:0007669"/>
    <property type="project" value="InterPro"/>
</dbReference>
<dbReference type="PANTHER" id="PTHR10218">
    <property type="entry name" value="GTP-BINDING PROTEIN ALPHA SUBUNIT"/>
    <property type="match status" value="1"/>
</dbReference>
<dbReference type="PRINTS" id="PR00318">
    <property type="entry name" value="GPROTEINA"/>
</dbReference>
<feature type="compositionally biased region" description="Polar residues" evidence="16">
    <location>
        <begin position="168"/>
        <end position="181"/>
    </location>
</feature>
<evidence type="ECO:0000256" key="3">
    <source>
        <dbReference type="ARBA" id="ARBA00022707"/>
    </source>
</evidence>
<dbReference type="GO" id="GO:0007186">
    <property type="term" value="P:G protein-coupled receptor signaling pathway"/>
    <property type="evidence" value="ECO:0007669"/>
    <property type="project" value="InterPro"/>
</dbReference>
<dbReference type="FunFam" id="1.10.400.10:FF:000015">
    <property type="entry name" value="G protein alpha subunit"/>
    <property type="match status" value="1"/>
</dbReference>
<dbReference type="SUPFAM" id="SSF52540">
    <property type="entry name" value="P-loop containing nucleoside triphosphate hydrolases"/>
    <property type="match status" value="1"/>
</dbReference>